<name>A0A8R7UEG2_TRIUA</name>
<dbReference type="EnsemblPlants" id="TuG1812G0500000215.01.T01">
    <property type="protein sequence ID" value="TuG1812G0500000215.01.T01.cds259818"/>
    <property type="gene ID" value="TuG1812G0500000215.01"/>
</dbReference>
<protein>
    <submittedName>
        <fullName evidence="1">Uncharacterized protein</fullName>
    </submittedName>
</protein>
<organism evidence="1 2">
    <name type="scientific">Triticum urartu</name>
    <name type="common">Red wild einkorn</name>
    <name type="synonym">Crithodium urartu</name>
    <dbReference type="NCBI Taxonomy" id="4572"/>
    <lineage>
        <taxon>Eukaryota</taxon>
        <taxon>Viridiplantae</taxon>
        <taxon>Streptophyta</taxon>
        <taxon>Embryophyta</taxon>
        <taxon>Tracheophyta</taxon>
        <taxon>Spermatophyta</taxon>
        <taxon>Magnoliopsida</taxon>
        <taxon>Liliopsida</taxon>
        <taxon>Poales</taxon>
        <taxon>Poaceae</taxon>
        <taxon>BOP clade</taxon>
        <taxon>Pooideae</taxon>
        <taxon>Triticodae</taxon>
        <taxon>Triticeae</taxon>
        <taxon>Triticinae</taxon>
        <taxon>Triticum</taxon>
    </lineage>
</organism>
<dbReference type="Gramene" id="TuG1812G0500000215.01.T01">
    <property type="protein sequence ID" value="TuG1812G0500000215.01.T01.cds259818"/>
    <property type="gene ID" value="TuG1812G0500000215.01"/>
</dbReference>
<proteinExistence type="predicted"/>
<evidence type="ECO:0000313" key="1">
    <source>
        <dbReference type="EnsemblPlants" id="TuG1812G0500000215.01.T01.cds259818"/>
    </source>
</evidence>
<sequence length="158" mass="17224">MLSSLPLKRAWSHKILGHSSIIRRQILLHEEDMAKEIVEAKTMVAGTAVATATTTAEATTTTTTATTTTTGTTTTPTIIAVEDDQDQQEERTFPEVKGLLARFVVRLAIQLISAGIILTQIMSLKRDMVEQPLLHMELTQIGTLIPEQLIILQGSSTS</sequence>
<reference evidence="1" key="2">
    <citation type="submission" date="2018-03" db="EMBL/GenBank/DDBJ databases">
        <title>The Triticum urartu genome reveals the dynamic nature of wheat genome evolution.</title>
        <authorList>
            <person name="Ling H."/>
            <person name="Ma B."/>
            <person name="Shi X."/>
            <person name="Liu H."/>
            <person name="Dong L."/>
            <person name="Sun H."/>
            <person name="Cao Y."/>
            <person name="Gao Q."/>
            <person name="Zheng S."/>
            <person name="Li Y."/>
            <person name="Yu Y."/>
            <person name="Du H."/>
            <person name="Qi M."/>
            <person name="Li Y."/>
            <person name="Yu H."/>
            <person name="Cui Y."/>
            <person name="Wang N."/>
            <person name="Chen C."/>
            <person name="Wu H."/>
            <person name="Zhao Y."/>
            <person name="Zhang J."/>
            <person name="Li Y."/>
            <person name="Zhou W."/>
            <person name="Zhang B."/>
            <person name="Hu W."/>
            <person name="Eijk M."/>
            <person name="Tang J."/>
            <person name="Witsenboer H."/>
            <person name="Zhao S."/>
            <person name="Li Z."/>
            <person name="Zhang A."/>
            <person name="Wang D."/>
            <person name="Liang C."/>
        </authorList>
    </citation>
    <scope>NUCLEOTIDE SEQUENCE [LARGE SCALE GENOMIC DNA]</scope>
    <source>
        <strain evidence="1">cv. G1812</strain>
    </source>
</reference>
<reference evidence="2" key="1">
    <citation type="journal article" date="2013" name="Nature">
        <title>Draft genome of the wheat A-genome progenitor Triticum urartu.</title>
        <authorList>
            <person name="Ling H.Q."/>
            <person name="Zhao S."/>
            <person name="Liu D."/>
            <person name="Wang J."/>
            <person name="Sun H."/>
            <person name="Zhang C."/>
            <person name="Fan H."/>
            <person name="Li D."/>
            <person name="Dong L."/>
            <person name="Tao Y."/>
            <person name="Gao C."/>
            <person name="Wu H."/>
            <person name="Li Y."/>
            <person name="Cui Y."/>
            <person name="Guo X."/>
            <person name="Zheng S."/>
            <person name="Wang B."/>
            <person name="Yu K."/>
            <person name="Liang Q."/>
            <person name="Yang W."/>
            <person name="Lou X."/>
            <person name="Chen J."/>
            <person name="Feng M."/>
            <person name="Jian J."/>
            <person name="Zhang X."/>
            <person name="Luo G."/>
            <person name="Jiang Y."/>
            <person name="Liu J."/>
            <person name="Wang Z."/>
            <person name="Sha Y."/>
            <person name="Zhang B."/>
            <person name="Wu H."/>
            <person name="Tang D."/>
            <person name="Shen Q."/>
            <person name="Xue P."/>
            <person name="Zou S."/>
            <person name="Wang X."/>
            <person name="Liu X."/>
            <person name="Wang F."/>
            <person name="Yang Y."/>
            <person name="An X."/>
            <person name="Dong Z."/>
            <person name="Zhang K."/>
            <person name="Zhang X."/>
            <person name="Luo M.C."/>
            <person name="Dvorak J."/>
            <person name="Tong Y."/>
            <person name="Wang J."/>
            <person name="Yang H."/>
            <person name="Li Z."/>
            <person name="Wang D."/>
            <person name="Zhang A."/>
            <person name="Wang J."/>
        </authorList>
    </citation>
    <scope>NUCLEOTIDE SEQUENCE</scope>
    <source>
        <strain evidence="2">cv. G1812</strain>
    </source>
</reference>
<dbReference type="AlphaFoldDB" id="A0A8R7UEG2"/>
<reference evidence="1" key="3">
    <citation type="submission" date="2022-06" db="UniProtKB">
        <authorList>
            <consortium name="EnsemblPlants"/>
        </authorList>
    </citation>
    <scope>IDENTIFICATION</scope>
</reference>
<dbReference type="Proteomes" id="UP000015106">
    <property type="component" value="Chromosome 5"/>
</dbReference>
<keyword evidence="2" id="KW-1185">Reference proteome</keyword>
<accession>A0A8R7UEG2</accession>
<evidence type="ECO:0000313" key="2">
    <source>
        <dbReference type="Proteomes" id="UP000015106"/>
    </source>
</evidence>